<sequence length="160" mass="17939">MVHISDIKLIRTDTTLDLSQKAEKDGNLCGSAPGYTHVEGSTSSKWSGSISNEKRSTFAQLIPWDTYHLPSTIGTRQNKKFEEALALYDRDTPDRWHNIARCVGGKSAAEVKRHYAVLVKDIMQIENGQVPLPNYKAAAETNNRSGYANEHRLLKNLKLQ</sequence>
<keyword evidence="5" id="KW-0539">Nucleus</keyword>
<dbReference type="PANTHER" id="PTHR43952:SF32">
    <property type="entry name" value="PROTEIN RADIALIS-LIKE 6"/>
    <property type="match status" value="1"/>
</dbReference>
<dbReference type="EMBL" id="CP133615">
    <property type="protein sequence ID" value="WMV27633.1"/>
    <property type="molecule type" value="Genomic_DNA"/>
</dbReference>
<name>A0AAF0QSR1_SOLVR</name>
<evidence type="ECO:0000259" key="6">
    <source>
        <dbReference type="SMART" id="SM00717"/>
    </source>
</evidence>
<evidence type="ECO:0000313" key="7">
    <source>
        <dbReference type="EMBL" id="WMV27633.1"/>
    </source>
</evidence>
<dbReference type="GO" id="GO:0000976">
    <property type="term" value="F:transcription cis-regulatory region binding"/>
    <property type="evidence" value="ECO:0007669"/>
    <property type="project" value="UniProtKB-ARBA"/>
</dbReference>
<protein>
    <recommendedName>
        <fullName evidence="6">Myb-like domain-containing protein</fullName>
    </recommendedName>
</protein>
<dbReference type="FunFam" id="1.10.10.60:FF:000154">
    <property type="entry name" value="Transcription factor SRM1"/>
    <property type="match status" value="1"/>
</dbReference>
<dbReference type="PANTHER" id="PTHR43952">
    <property type="entry name" value="MYB FAMILY TRANSCRIPTION FACTOR-RELATED"/>
    <property type="match status" value="1"/>
</dbReference>
<accession>A0AAF0QSR1</accession>
<evidence type="ECO:0000256" key="4">
    <source>
        <dbReference type="ARBA" id="ARBA00023163"/>
    </source>
</evidence>
<dbReference type="Proteomes" id="UP001234989">
    <property type="component" value="Chromosome 4"/>
</dbReference>
<dbReference type="InterPro" id="IPR044636">
    <property type="entry name" value="RADIALIS-like"/>
</dbReference>
<keyword evidence="2" id="KW-0217">Developmental protein</keyword>
<evidence type="ECO:0000256" key="5">
    <source>
        <dbReference type="ARBA" id="ARBA00023242"/>
    </source>
</evidence>
<proteinExistence type="predicted"/>
<keyword evidence="4" id="KW-0804">Transcription</keyword>
<gene>
    <name evidence="7" type="ORF">MTR67_021018</name>
</gene>
<comment type="subcellular location">
    <subcellularLocation>
        <location evidence="1">Nucleus</location>
    </subcellularLocation>
</comment>
<dbReference type="SMART" id="SM00717">
    <property type="entry name" value="SANT"/>
    <property type="match status" value="1"/>
</dbReference>
<evidence type="ECO:0000256" key="1">
    <source>
        <dbReference type="ARBA" id="ARBA00004123"/>
    </source>
</evidence>
<dbReference type="GO" id="GO:0048262">
    <property type="term" value="P:determination of dorsal/ventral asymmetry"/>
    <property type="evidence" value="ECO:0007669"/>
    <property type="project" value="UniProtKB-ARBA"/>
</dbReference>
<feature type="domain" description="Myb-like" evidence="6">
    <location>
        <begin position="69"/>
        <end position="121"/>
    </location>
</feature>
<dbReference type="Gene3D" id="1.10.10.60">
    <property type="entry name" value="Homeodomain-like"/>
    <property type="match status" value="1"/>
</dbReference>
<keyword evidence="3" id="KW-0805">Transcription regulation</keyword>
<evidence type="ECO:0000256" key="3">
    <source>
        <dbReference type="ARBA" id="ARBA00023015"/>
    </source>
</evidence>
<dbReference type="SUPFAM" id="SSF46689">
    <property type="entry name" value="Homeodomain-like"/>
    <property type="match status" value="1"/>
</dbReference>
<evidence type="ECO:0000256" key="2">
    <source>
        <dbReference type="ARBA" id="ARBA00022473"/>
    </source>
</evidence>
<dbReference type="GO" id="GO:0005634">
    <property type="term" value="C:nucleus"/>
    <property type="evidence" value="ECO:0007669"/>
    <property type="project" value="UniProtKB-SubCell"/>
</dbReference>
<dbReference type="GO" id="GO:0009908">
    <property type="term" value="P:flower development"/>
    <property type="evidence" value="ECO:0007669"/>
    <property type="project" value="UniProtKB-ARBA"/>
</dbReference>
<evidence type="ECO:0000313" key="8">
    <source>
        <dbReference type="Proteomes" id="UP001234989"/>
    </source>
</evidence>
<organism evidence="7 8">
    <name type="scientific">Solanum verrucosum</name>
    <dbReference type="NCBI Taxonomy" id="315347"/>
    <lineage>
        <taxon>Eukaryota</taxon>
        <taxon>Viridiplantae</taxon>
        <taxon>Streptophyta</taxon>
        <taxon>Embryophyta</taxon>
        <taxon>Tracheophyta</taxon>
        <taxon>Spermatophyta</taxon>
        <taxon>Magnoliopsida</taxon>
        <taxon>eudicotyledons</taxon>
        <taxon>Gunneridae</taxon>
        <taxon>Pentapetalae</taxon>
        <taxon>asterids</taxon>
        <taxon>lamiids</taxon>
        <taxon>Solanales</taxon>
        <taxon>Solanaceae</taxon>
        <taxon>Solanoideae</taxon>
        <taxon>Solaneae</taxon>
        <taxon>Solanum</taxon>
    </lineage>
</organism>
<dbReference type="InterPro" id="IPR001005">
    <property type="entry name" value="SANT/Myb"/>
</dbReference>
<reference evidence="7" key="1">
    <citation type="submission" date="2023-08" db="EMBL/GenBank/DDBJ databases">
        <title>A de novo genome assembly of Solanum verrucosum Schlechtendal, a Mexican diploid species geographically isolated from the other diploid A-genome species in potato relatives.</title>
        <authorList>
            <person name="Hosaka K."/>
        </authorList>
    </citation>
    <scope>NUCLEOTIDE SEQUENCE</scope>
    <source>
        <tissue evidence="7">Young leaves</tissue>
    </source>
</reference>
<dbReference type="CDD" id="cd00167">
    <property type="entry name" value="SANT"/>
    <property type="match status" value="1"/>
</dbReference>
<keyword evidence="8" id="KW-1185">Reference proteome</keyword>
<dbReference type="GO" id="GO:0003700">
    <property type="term" value="F:DNA-binding transcription factor activity"/>
    <property type="evidence" value="ECO:0007669"/>
    <property type="project" value="InterPro"/>
</dbReference>
<dbReference type="AlphaFoldDB" id="A0AAF0QSR1"/>
<dbReference type="GO" id="GO:0010597">
    <property type="term" value="P:green leaf volatile biosynthetic process"/>
    <property type="evidence" value="ECO:0007669"/>
    <property type="project" value="UniProtKB-ARBA"/>
</dbReference>
<dbReference type="InterPro" id="IPR009057">
    <property type="entry name" value="Homeodomain-like_sf"/>
</dbReference>